<evidence type="ECO:0000313" key="1">
    <source>
        <dbReference type="EMBL" id="RLY93838.1"/>
    </source>
</evidence>
<sequence>MDHSPDEYSKRTAVFATEDPTWAIAYAVKAPDCPQFLNACFYLGKWAGSAADRRLFYSYGRRPDGTAPVQAGMVYVVGAGAFTRQPPYPAPEIGGVITECQWTSTTPVDVVDVIPVTTADLPNPIPTHDPVLVRARMSQDPAGFPWGAPDISADPGSG</sequence>
<accession>A0A3L9L666</accession>
<reference evidence="1 2" key="1">
    <citation type="submission" date="2018-10" db="EMBL/GenBank/DDBJ databases">
        <title>Kocuria tytonicola, new bacteria from the preen glands of American barn owls (Tyto furcata).</title>
        <authorList>
            <person name="Braun M.S."/>
            <person name="Wang E."/>
            <person name="Zimmermann S."/>
            <person name="Boutin S."/>
            <person name="Wagner H."/>
            <person name="Wink M."/>
        </authorList>
    </citation>
    <scope>NUCLEOTIDE SEQUENCE [LARGE SCALE GENOMIC DNA]</scope>
    <source>
        <strain evidence="1 2">473</strain>
    </source>
</reference>
<protein>
    <submittedName>
        <fullName evidence="1">Uncharacterized protein</fullName>
    </submittedName>
</protein>
<gene>
    <name evidence="1" type="ORF">EAE32_00890</name>
</gene>
<organism evidence="1 2">
    <name type="scientific">Kocuria tytonicola</name>
    <dbReference type="NCBI Taxonomy" id="2055946"/>
    <lineage>
        <taxon>Bacteria</taxon>
        <taxon>Bacillati</taxon>
        <taxon>Actinomycetota</taxon>
        <taxon>Actinomycetes</taxon>
        <taxon>Micrococcales</taxon>
        <taxon>Micrococcaceae</taxon>
        <taxon>Kocuria</taxon>
    </lineage>
</organism>
<proteinExistence type="predicted"/>
<name>A0A3L9L666_9MICC</name>
<dbReference type="EMBL" id="RDEX01000001">
    <property type="protein sequence ID" value="RLY93838.1"/>
    <property type="molecule type" value="Genomic_DNA"/>
</dbReference>
<comment type="caution">
    <text evidence="1">The sequence shown here is derived from an EMBL/GenBank/DDBJ whole genome shotgun (WGS) entry which is preliminary data.</text>
</comment>
<keyword evidence="2" id="KW-1185">Reference proteome</keyword>
<dbReference type="AlphaFoldDB" id="A0A3L9L666"/>
<dbReference type="Proteomes" id="UP000277871">
    <property type="component" value="Unassembled WGS sequence"/>
</dbReference>
<evidence type="ECO:0000313" key="2">
    <source>
        <dbReference type="Proteomes" id="UP000277871"/>
    </source>
</evidence>